<dbReference type="GO" id="GO:0003964">
    <property type="term" value="F:RNA-directed DNA polymerase activity"/>
    <property type="evidence" value="ECO:0007669"/>
    <property type="project" value="UniProtKB-KW"/>
</dbReference>
<gene>
    <name evidence="1" type="ORF">llap_21183</name>
</gene>
<accession>A0A2I0T3Z0</accession>
<proteinExistence type="predicted"/>
<keyword evidence="1" id="KW-0808">Transferase</keyword>
<evidence type="ECO:0000313" key="1">
    <source>
        <dbReference type="EMBL" id="PKU28513.1"/>
    </source>
</evidence>
<keyword evidence="2" id="KW-1185">Reference proteome</keyword>
<reference evidence="2" key="2">
    <citation type="submission" date="2017-12" db="EMBL/GenBank/DDBJ databases">
        <title>Genome sequence of the Bar-tailed Godwit (Limosa lapponica baueri).</title>
        <authorList>
            <person name="Lima N.C.B."/>
            <person name="Parody-Merino A.M."/>
            <person name="Battley P.F."/>
            <person name="Fidler A.E."/>
            <person name="Prosdocimi F."/>
        </authorList>
    </citation>
    <scope>NUCLEOTIDE SEQUENCE [LARGE SCALE GENOMIC DNA]</scope>
</reference>
<organism evidence="1 2">
    <name type="scientific">Limosa lapponica baueri</name>
    <dbReference type="NCBI Taxonomy" id="1758121"/>
    <lineage>
        <taxon>Eukaryota</taxon>
        <taxon>Metazoa</taxon>
        <taxon>Chordata</taxon>
        <taxon>Craniata</taxon>
        <taxon>Vertebrata</taxon>
        <taxon>Euteleostomi</taxon>
        <taxon>Archelosauria</taxon>
        <taxon>Archosauria</taxon>
        <taxon>Dinosauria</taxon>
        <taxon>Saurischia</taxon>
        <taxon>Theropoda</taxon>
        <taxon>Coelurosauria</taxon>
        <taxon>Aves</taxon>
        <taxon>Neognathae</taxon>
        <taxon>Neoaves</taxon>
        <taxon>Charadriiformes</taxon>
        <taxon>Scolopacidae</taxon>
        <taxon>Limosa</taxon>
    </lineage>
</organism>
<reference evidence="2" key="1">
    <citation type="submission" date="2017-11" db="EMBL/GenBank/DDBJ databases">
        <authorList>
            <person name="Lima N.C."/>
            <person name="Parody-Merino A.M."/>
            <person name="Battley P.F."/>
            <person name="Fidler A.E."/>
            <person name="Prosdocimi F."/>
        </authorList>
    </citation>
    <scope>NUCLEOTIDE SEQUENCE [LARGE SCALE GENOMIC DNA]</scope>
</reference>
<dbReference type="AlphaFoldDB" id="A0A2I0T3Z0"/>
<evidence type="ECO:0000313" key="2">
    <source>
        <dbReference type="Proteomes" id="UP000233556"/>
    </source>
</evidence>
<protein>
    <submittedName>
        <fullName evidence="1">Rna-directed dna polymerase from mobile element jockey-like</fullName>
    </submittedName>
</protein>
<name>A0A2I0T3Z0_LIMLA</name>
<dbReference type="EMBL" id="KZ520256">
    <property type="protein sequence ID" value="PKU28513.1"/>
    <property type="molecule type" value="Genomic_DNA"/>
</dbReference>
<keyword evidence="1" id="KW-0548">Nucleotidyltransferase</keyword>
<dbReference type="OrthoDB" id="9193602at2759"/>
<keyword evidence="1" id="KW-0695">RNA-directed DNA polymerase</keyword>
<dbReference type="Proteomes" id="UP000233556">
    <property type="component" value="Unassembled WGS sequence"/>
</dbReference>
<sequence length="74" mass="8193">MESALSKFVDDTNLGRSIDLLEGRKALQRDLDRLDGWTEANGMRFNKAKRCVLSLGHTNPLQGYRLGAVSDLTG</sequence>